<feature type="compositionally biased region" description="Gly residues" evidence="1">
    <location>
        <begin position="23"/>
        <end position="39"/>
    </location>
</feature>
<feature type="non-terminal residue" evidence="2">
    <location>
        <position position="268"/>
    </location>
</feature>
<feature type="non-terminal residue" evidence="2">
    <location>
        <position position="1"/>
    </location>
</feature>
<comment type="caution">
    <text evidence="2">The sequence shown here is derived from an EMBL/GenBank/DDBJ whole genome shotgun (WGS) entry which is preliminary data.</text>
</comment>
<dbReference type="AlphaFoldDB" id="X0WBY8"/>
<sequence>GEGEGGDSPGDGAGEGEGEGEGSGEGSGAGAGSGSGSGEDGPEGDKNDPGKGHGHGGTKPCTCNGGEGLLSKPMTLKERLARVPDILKSKDDIDKSLDDKKPHKDADDIRKDPNGKDQPLEVMEMDPNQPKGVSWGGKASGQEIVPQTIEELDDFDRGLLEMGGSVLTDSHKTDTVQIKGAVKRYADELVQNIATMRVTDHKIVRPDFNIPSRPSRRDMMNLGMGHLPPMWDHNQYLEQNELIVYTDVSGSMCNWYSVALYLTKQLRE</sequence>
<protein>
    <submittedName>
        <fullName evidence="2">Uncharacterized protein</fullName>
    </submittedName>
</protein>
<evidence type="ECO:0000313" key="2">
    <source>
        <dbReference type="EMBL" id="GAG10191.1"/>
    </source>
</evidence>
<gene>
    <name evidence="2" type="ORF">S01H1_39084</name>
</gene>
<reference evidence="2" key="1">
    <citation type="journal article" date="2014" name="Front. Microbiol.">
        <title>High frequency of phylogenetically diverse reductive dehalogenase-homologous genes in deep subseafloor sedimentary metagenomes.</title>
        <authorList>
            <person name="Kawai M."/>
            <person name="Futagami T."/>
            <person name="Toyoda A."/>
            <person name="Takaki Y."/>
            <person name="Nishi S."/>
            <person name="Hori S."/>
            <person name="Arai W."/>
            <person name="Tsubouchi T."/>
            <person name="Morono Y."/>
            <person name="Uchiyama I."/>
            <person name="Ito T."/>
            <person name="Fujiyama A."/>
            <person name="Inagaki F."/>
            <person name="Takami H."/>
        </authorList>
    </citation>
    <scope>NUCLEOTIDE SEQUENCE</scope>
    <source>
        <strain evidence="2">Expedition CK06-06</strain>
    </source>
</reference>
<feature type="compositionally biased region" description="Basic and acidic residues" evidence="1">
    <location>
        <begin position="75"/>
        <end position="119"/>
    </location>
</feature>
<proteinExistence type="predicted"/>
<evidence type="ECO:0000256" key="1">
    <source>
        <dbReference type="SAM" id="MobiDB-lite"/>
    </source>
</evidence>
<name>X0WBY8_9ZZZZ</name>
<organism evidence="2">
    <name type="scientific">marine sediment metagenome</name>
    <dbReference type="NCBI Taxonomy" id="412755"/>
    <lineage>
        <taxon>unclassified sequences</taxon>
        <taxon>metagenomes</taxon>
        <taxon>ecological metagenomes</taxon>
    </lineage>
</organism>
<dbReference type="EMBL" id="BARS01024634">
    <property type="protein sequence ID" value="GAG10191.1"/>
    <property type="molecule type" value="Genomic_DNA"/>
</dbReference>
<feature type="region of interest" description="Disordered" evidence="1">
    <location>
        <begin position="1"/>
        <end position="139"/>
    </location>
</feature>
<feature type="compositionally biased region" description="Gly residues" evidence="1">
    <location>
        <begin position="1"/>
        <end position="13"/>
    </location>
</feature>
<accession>X0WBY8</accession>